<accession>A0A5R8QJ96</accession>
<feature type="binding site" evidence="6">
    <location>
        <position position="199"/>
    </location>
    <ligand>
        <name>ATP</name>
        <dbReference type="ChEBI" id="CHEBI:30616"/>
    </ligand>
</feature>
<keyword evidence="2 6" id="KW-0545">Nucleotide biosynthesis</keyword>
<feature type="binding site" evidence="6">
    <location>
        <begin position="136"/>
        <end position="137"/>
    </location>
    <ligand>
        <name>ATP</name>
        <dbReference type="ChEBI" id="CHEBI:30616"/>
    </ligand>
</feature>
<dbReference type="PANTHER" id="PTHR23359">
    <property type="entry name" value="NUCLEOTIDE KINASE"/>
    <property type="match status" value="1"/>
</dbReference>
<dbReference type="PROSITE" id="PS00113">
    <property type="entry name" value="ADENYLATE_KINASE"/>
    <property type="match status" value="1"/>
</dbReference>
<dbReference type="UniPathway" id="UPA00588">
    <property type="reaction ID" value="UER00649"/>
</dbReference>
<comment type="subcellular location">
    <subcellularLocation>
        <location evidence="6 8">Cytoplasm</location>
    </subcellularLocation>
</comment>
<dbReference type="NCBIfam" id="TIGR01351">
    <property type="entry name" value="adk"/>
    <property type="match status" value="1"/>
</dbReference>
<dbReference type="Pfam" id="PF05191">
    <property type="entry name" value="ADK_lid"/>
    <property type="match status" value="1"/>
</dbReference>
<keyword evidence="5 6" id="KW-0067">ATP-binding</keyword>
<comment type="catalytic activity">
    <reaction evidence="6 8">
        <text>AMP + ATP = 2 ADP</text>
        <dbReference type="Rhea" id="RHEA:12973"/>
        <dbReference type="ChEBI" id="CHEBI:30616"/>
        <dbReference type="ChEBI" id="CHEBI:456215"/>
        <dbReference type="ChEBI" id="CHEBI:456216"/>
        <dbReference type="EC" id="2.7.4.3"/>
    </reaction>
</comment>
<feature type="binding site" evidence="6">
    <location>
        <position position="133"/>
    </location>
    <ligand>
        <name>Zn(2+)</name>
        <dbReference type="ChEBI" id="CHEBI:29105"/>
        <note>structural</note>
    </ligand>
</feature>
<comment type="function">
    <text evidence="6">Catalyzes the reversible transfer of the terminal phosphate group between ATP and AMP. Plays an important role in cellular energy homeostasis and in adenine nucleotide metabolism.</text>
</comment>
<dbReference type="NCBIfam" id="NF001381">
    <property type="entry name" value="PRK00279.1-3"/>
    <property type="match status" value="1"/>
</dbReference>
<dbReference type="InterPro" id="IPR027417">
    <property type="entry name" value="P-loop_NTPase"/>
</dbReference>
<feature type="binding site" evidence="6">
    <location>
        <position position="160"/>
    </location>
    <ligand>
        <name>AMP</name>
        <dbReference type="ChEBI" id="CHEBI:456215"/>
    </ligand>
</feature>
<sequence>MNIIIMGPPGAGKGTQSAKIIEEYKIPHISTGDMFRAAMKDKTPMGIEAQKYVDQGELVPDSVTNEIVRERLAQYDCENGFLLDGFPRNPDQAAALDVMLAEKGRKIDVVLNIDVPTDLLTERLTGRRVCRNCGATYHIVYNPPKVDGVCDVCGGELYQRSDDTEEKITTRLSLYFAETKPVIDYYQKNGILRTVDGTLGMEHVYEAIQSILGGGNK</sequence>
<evidence type="ECO:0000256" key="8">
    <source>
        <dbReference type="RuleBase" id="RU003331"/>
    </source>
</evidence>
<dbReference type="InterPro" id="IPR007862">
    <property type="entry name" value="Adenylate_kinase_lid-dom"/>
</dbReference>
<feature type="binding site" evidence="6">
    <location>
        <begin position="10"/>
        <end position="15"/>
    </location>
    <ligand>
        <name>ATP</name>
        <dbReference type="ChEBI" id="CHEBI:30616"/>
    </ligand>
</feature>
<dbReference type="CDD" id="cd01428">
    <property type="entry name" value="ADK"/>
    <property type="match status" value="1"/>
</dbReference>
<dbReference type="RefSeq" id="WP_138190135.1">
    <property type="nucleotide sequence ID" value="NZ_VBWP01000001.1"/>
</dbReference>
<dbReference type="Pfam" id="PF00406">
    <property type="entry name" value="ADK"/>
    <property type="match status" value="1"/>
</dbReference>
<keyword evidence="4 6" id="KW-0418">Kinase</keyword>
<comment type="domain">
    <text evidence="6">Consists of three domains, a large central CORE domain and two small peripheral domains, NMPbind and LID, which undergo movements during catalysis. The LID domain closes over the site of phosphoryl transfer upon ATP binding. Assembling and dissambling the active center during each catalytic cycle provides an effective means to prevent ATP hydrolysis. Some bacteria have evolved a zinc-coordinating structure that stabilizes the LID domain.</text>
</comment>
<feature type="binding site" evidence="6">
    <location>
        <position position="153"/>
    </location>
    <ligand>
        <name>Zn(2+)</name>
        <dbReference type="ChEBI" id="CHEBI:29105"/>
        <note>structural</note>
    </ligand>
</feature>
<evidence type="ECO:0000256" key="1">
    <source>
        <dbReference type="ARBA" id="ARBA00022679"/>
    </source>
</evidence>
<dbReference type="GO" id="GO:0008270">
    <property type="term" value="F:zinc ion binding"/>
    <property type="evidence" value="ECO:0007669"/>
    <property type="project" value="UniProtKB-UniRule"/>
</dbReference>
<evidence type="ECO:0000256" key="3">
    <source>
        <dbReference type="ARBA" id="ARBA00022741"/>
    </source>
</evidence>
<feature type="region of interest" description="LID" evidence="6">
    <location>
        <begin position="126"/>
        <end position="163"/>
    </location>
</feature>
<feature type="binding site" evidence="6">
    <location>
        <begin position="85"/>
        <end position="88"/>
    </location>
    <ligand>
        <name>AMP</name>
        <dbReference type="ChEBI" id="CHEBI:456215"/>
    </ligand>
</feature>
<dbReference type="Gene3D" id="3.40.50.300">
    <property type="entry name" value="P-loop containing nucleotide triphosphate hydrolases"/>
    <property type="match status" value="1"/>
</dbReference>
<comment type="subunit">
    <text evidence="6 8">Monomer.</text>
</comment>
<keyword evidence="6" id="KW-0963">Cytoplasm</keyword>
<reference evidence="10 11" key="1">
    <citation type="submission" date="2019-05" db="EMBL/GenBank/DDBJ databases">
        <title>Culicoidintestinum kansasii gen. nov., sp. nov. from the gastrointestinal tract of the biting midge, Culicoides sonorensis.</title>
        <authorList>
            <person name="Neupane S."/>
            <person name="Ghosh A."/>
            <person name="Gunther S."/>
            <person name="Martin K."/>
            <person name="Zurek L."/>
        </authorList>
    </citation>
    <scope>NUCLEOTIDE SEQUENCE [LARGE SCALE GENOMIC DNA]</scope>
    <source>
        <strain evidence="10 11">CS-1</strain>
    </source>
</reference>
<dbReference type="Proteomes" id="UP000306912">
    <property type="component" value="Unassembled WGS sequence"/>
</dbReference>
<comment type="caution">
    <text evidence="10">The sequence shown here is derived from an EMBL/GenBank/DDBJ whole genome shotgun (WGS) entry which is preliminary data.</text>
</comment>
<feature type="binding site" evidence="6">
    <location>
        <position position="150"/>
    </location>
    <ligand>
        <name>Zn(2+)</name>
        <dbReference type="ChEBI" id="CHEBI:29105"/>
        <note>structural</note>
    </ligand>
</feature>
<dbReference type="FunFam" id="3.40.50.300:FF:000106">
    <property type="entry name" value="Adenylate kinase mitochondrial"/>
    <property type="match status" value="1"/>
</dbReference>
<dbReference type="InterPro" id="IPR033690">
    <property type="entry name" value="Adenylat_kinase_CS"/>
</dbReference>
<feature type="binding site" evidence="6">
    <location>
        <position position="92"/>
    </location>
    <ligand>
        <name>AMP</name>
        <dbReference type="ChEBI" id="CHEBI:456215"/>
    </ligand>
</feature>
<evidence type="ECO:0000256" key="4">
    <source>
        <dbReference type="ARBA" id="ARBA00022777"/>
    </source>
</evidence>
<keyword evidence="3 6" id="KW-0547">Nucleotide-binding</keyword>
<dbReference type="EMBL" id="VBWP01000001">
    <property type="protein sequence ID" value="TLG77523.1"/>
    <property type="molecule type" value="Genomic_DNA"/>
</dbReference>
<feature type="binding site" evidence="6">
    <location>
        <position position="31"/>
    </location>
    <ligand>
        <name>AMP</name>
        <dbReference type="ChEBI" id="CHEBI:456215"/>
    </ligand>
</feature>
<protein>
    <recommendedName>
        <fullName evidence="6 8">Adenylate kinase</fullName>
        <shortName evidence="6">AK</shortName>
        <ecNumber evidence="6 8">2.7.4.3</ecNumber>
    </recommendedName>
    <alternativeName>
        <fullName evidence="6">ATP-AMP transphosphorylase</fullName>
    </alternativeName>
    <alternativeName>
        <fullName evidence="6">ATP:AMP phosphotransferase</fullName>
    </alternativeName>
    <alternativeName>
        <fullName evidence="6">Adenylate monophosphate kinase</fullName>
    </alternativeName>
</protein>
<evidence type="ECO:0000256" key="7">
    <source>
        <dbReference type="RuleBase" id="RU003330"/>
    </source>
</evidence>
<gene>
    <name evidence="6" type="primary">adk</name>
    <name evidence="10" type="ORF">FEZ08_02115</name>
</gene>
<dbReference type="GO" id="GO:0004017">
    <property type="term" value="F:AMP kinase activity"/>
    <property type="evidence" value="ECO:0007669"/>
    <property type="project" value="UniProtKB-UniRule"/>
</dbReference>
<dbReference type="HAMAP" id="MF_00235">
    <property type="entry name" value="Adenylate_kinase_Adk"/>
    <property type="match status" value="1"/>
</dbReference>
<evidence type="ECO:0000259" key="9">
    <source>
        <dbReference type="Pfam" id="PF05191"/>
    </source>
</evidence>
<dbReference type="GO" id="GO:0044209">
    <property type="term" value="P:AMP salvage"/>
    <property type="evidence" value="ECO:0007669"/>
    <property type="project" value="UniProtKB-UniRule"/>
</dbReference>
<organism evidence="10 11">
    <name type="scientific">Culicoidibacter larvae</name>
    <dbReference type="NCBI Taxonomy" id="2579976"/>
    <lineage>
        <taxon>Bacteria</taxon>
        <taxon>Bacillati</taxon>
        <taxon>Bacillota</taxon>
        <taxon>Culicoidibacteria</taxon>
        <taxon>Culicoidibacterales</taxon>
        <taxon>Culicoidibacteraceae</taxon>
        <taxon>Culicoidibacter</taxon>
    </lineage>
</organism>
<evidence type="ECO:0000256" key="2">
    <source>
        <dbReference type="ARBA" id="ARBA00022727"/>
    </source>
</evidence>
<evidence type="ECO:0000313" key="10">
    <source>
        <dbReference type="EMBL" id="TLG77523.1"/>
    </source>
</evidence>
<feature type="binding site" evidence="6">
    <location>
        <begin position="57"/>
        <end position="59"/>
    </location>
    <ligand>
        <name>AMP</name>
        <dbReference type="ChEBI" id="CHEBI:456215"/>
    </ligand>
</feature>
<feature type="binding site" evidence="6">
    <location>
        <position position="171"/>
    </location>
    <ligand>
        <name>AMP</name>
        <dbReference type="ChEBI" id="CHEBI:456215"/>
    </ligand>
</feature>
<dbReference type="AlphaFoldDB" id="A0A5R8QJ96"/>
<feature type="domain" description="Adenylate kinase active site lid" evidence="9">
    <location>
        <begin position="127"/>
        <end position="162"/>
    </location>
</feature>
<dbReference type="InParanoid" id="A0A5R8QJ96"/>
<comment type="pathway">
    <text evidence="6">Purine metabolism; AMP biosynthesis via salvage pathway; AMP from ADP: step 1/1.</text>
</comment>
<evidence type="ECO:0000256" key="5">
    <source>
        <dbReference type="ARBA" id="ARBA00022840"/>
    </source>
</evidence>
<feature type="binding site" evidence="6">
    <location>
        <position position="36"/>
    </location>
    <ligand>
        <name>AMP</name>
        <dbReference type="ChEBI" id="CHEBI:456215"/>
    </ligand>
</feature>
<dbReference type="FunCoup" id="A0A5R8QJ96">
    <property type="interactions" value="370"/>
</dbReference>
<feature type="binding site" evidence="6">
    <location>
        <position position="127"/>
    </location>
    <ligand>
        <name>ATP</name>
        <dbReference type="ChEBI" id="CHEBI:30616"/>
    </ligand>
</feature>
<dbReference type="SUPFAM" id="SSF52540">
    <property type="entry name" value="P-loop containing nucleoside triphosphate hydrolases"/>
    <property type="match status" value="1"/>
</dbReference>
<keyword evidence="11" id="KW-1185">Reference proteome</keyword>
<feature type="binding site" evidence="6">
    <location>
        <position position="130"/>
    </location>
    <ligand>
        <name>Zn(2+)</name>
        <dbReference type="ChEBI" id="CHEBI:29105"/>
        <note>structural</note>
    </ligand>
</feature>
<keyword evidence="6" id="KW-0479">Metal-binding</keyword>
<dbReference type="GO" id="GO:0005737">
    <property type="term" value="C:cytoplasm"/>
    <property type="evidence" value="ECO:0007669"/>
    <property type="project" value="UniProtKB-SubCell"/>
</dbReference>
<dbReference type="InterPro" id="IPR000850">
    <property type="entry name" value="Adenylat/UMP-CMP_kin"/>
</dbReference>
<evidence type="ECO:0000256" key="6">
    <source>
        <dbReference type="HAMAP-Rule" id="MF_00235"/>
    </source>
</evidence>
<keyword evidence="1 6" id="KW-0808">Transferase</keyword>
<name>A0A5R8QJ96_9FIRM</name>
<dbReference type="OrthoDB" id="9805030at2"/>
<dbReference type="GO" id="GO:0005524">
    <property type="term" value="F:ATP binding"/>
    <property type="evidence" value="ECO:0007669"/>
    <property type="project" value="UniProtKB-UniRule"/>
</dbReference>
<dbReference type="NCBIfam" id="NF011100">
    <property type="entry name" value="PRK14527.1"/>
    <property type="match status" value="1"/>
</dbReference>
<dbReference type="NCBIfam" id="NF001380">
    <property type="entry name" value="PRK00279.1-2"/>
    <property type="match status" value="1"/>
</dbReference>
<comment type="similarity">
    <text evidence="6 7">Belongs to the adenylate kinase family.</text>
</comment>
<keyword evidence="6" id="KW-0862">Zinc</keyword>
<dbReference type="PRINTS" id="PR00094">
    <property type="entry name" value="ADENYLTKNASE"/>
</dbReference>
<feature type="region of interest" description="NMP" evidence="6">
    <location>
        <begin position="30"/>
        <end position="59"/>
    </location>
</feature>
<dbReference type="InterPro" id="IPR006259">
    <property type="entry name" value="Adenyl_kin_sub"/>
</dbReference>
<evidence type="ECO:0000313" key="11">
    <source>
        <dbReference type="Proteomes" id="UP000306912"/>
    </source>
</evidence>
<dbReference type="EC" id="2.7.4.3" evidence="6 8"/>
<proteinExistence type="inferred from homology"/>